<feature type="region of interest" description="Disordered" evidence="1">
    <location>
        <begin position="54"/>
        <end position="109"/>
    </location>
</feature>
<name>A0ABP9BZG8_9ACTN</name>
<evidence type="ECO:0000256" key="1">
    <source>
        <dbReference type="SAM" id="MobiDB-lite"/>
    </source>
</evidence>
<reference evidence="3" key="1">
    <citation type="journal article" date="2019" name="Int. J. Syst. Evol. Microbiol.">
        <title>The Global Catalogue of Microorganisms (GCM) 10K type strain sequencing project: providing services to taxonomists for standard genome sequencing and annotation.</title>
        <authorList>
            <consortium name="The Broad Institute Genomics Platform"/>
            <consortium name="The Broad Institute Genome Sequencing Center for Infectious Disease"/>
            <person name="Wu L."/>
            <person name="Ma J."/>
        </authorList>
    </citation>
    <scope>NUCLEOTIDE SEQUENCE [LARGE SCALE GENOMIC DNA]</scope>
    <source>
        <strain evidence="3">JCM 18542</strain>
    </source>
</reference>
<accession>A0ABP9BZG8</accession>
<comment type="caution">
    <text evidence="2">The sequence shown here is derived from an EMBL/GenBank/DDBJ whole genome shotgun (WGS) entry which is preliminary data.</text>
</comment>
<dbReference type="SUPFAM" id="SSF56601">
    <property type="entry name" value="beta-lactamase/transpeptidase-like"/>
    <property type="match status" value="1"/>
</dbReference>
<gene>
    <name evidence="2" type="ORF">GCM10023353_00190</name>
</gene>
<proteinExistence type="predicted"/>
<sequence length="120" mass="13026">MIGFTPSLSTAVWVGDITSGKPLTNYAGNTIYGSGLPSDIWKSAMDGALKGTDFETFPTPKSIGGVAGVPQWTRESPTTTTGPAPTTTGRRRRRRPAMTGSRTSSCRRSRRRRSWACRCR</sequence>
<evidence type="ECO:0008006" key="4">
    <source>
        <dbReference type="Google" id="ProtNLM"/>
    </source>
</evidence>
<organism evidence="2 3">
    <name type="scientific">Tomitella cavernea</name>
    <dbReference type="NCBI Taxonomy" id="1387982"/>
    <lineage>
        <taxon>Bacteria</taxon>
        <taxon>Bacillati</taxon>
        <taxon>Actinomycetota</taxon>
        <taxon>Actinomycetes</taxon>
        <taxon>Mycobacteriales</taxon>
        <taxon>Tomitella</taxon>
    </lineage>
</organism>
<protein>
    <recommendedName>
        <fullName evidence="4">Penicillin-binding protein transpeptidase domain-containing protein</fullName>
    </recommendedName>
</protein>
<keyword evidence="3" id="KW-1185">Reference proteome</keyword>
<dbReference type="Gene3D" id="3.40.710.10">
    <property type="entry name" value="DD-peptidase/beta-lactamase superfamily"/>
    <property type="match status" value="1"/>
</dbReference>
<dbReference type="InterPro" id="IPR012338">
    <property type="entry name" value="Beta-lactam/transpept-like"/>
</dbReference>
<dbReference type="EMBL" id="BAABKQ010000001">
    <property type="protein sequence ID" value="GAA4802322.1"/>
    <property type="molecule type" value="Genomic_DNA"/>
</dbReference>
<dbReference type="Proteomes" id="UP001500839">
    <property type="component" value="Unassembled WGS sequence"/>
</dbReference>
<feature type="compositionally biased region" description="Low complexity" evidence="1">
    <location>
        <begin position="76"/>
        <end position="88"/>
    </location>
</feature>
<evidence type="ECO:0000313" key="3">
    <source>
        <dbReference type="Proteomes" id="UP001500839"/>
    </source>
</evidence>
<evidence type="ECO:0000313" key="2">
    <source>
        <dbReference type="EMBL" id="GAA4802322.1"/>
    </source>
</evidence>